<gene>
    <name evidence="7" type="ORF">CGZ93_12010</name>
</gene>
<name>A0A255GZS2_9ACTN</name>
<dbReference type="GO" id="GO:0004467">
    <property type="term" value="F:long-chain fatty acid-CoA ligase activity"/>
    <property type="evidence" value="ECO:0007669"/>
    <property type="project" value="TreeGrafter"/>
</dbReference>
<dbReference type="PROSITE" id="PS00455">
    <property type="entry name" value="AMP_BINDING"/>
    <property type="match status" value="1"/>
</dbReference>
<accession>A0A255GZS2</accession>
<dbReference type="InterPro" id="IPR020845">
    <property type="entry name" value="AMP-binding_CS"/>
</dbReference>
<evidence type="ECO:0000256" key="2">
    <source>
        <dbReference type="ARBA" id="ARBA00022598"/>
    </source>
</evidence>
<evidence type="ECO:0000313" key="7">
    <source>
        <dbReference type="EMBL" id="OYO20932.1"/>
    </source>
</evidence>
<dbReference type="PANTHER" id="PTHR43272">
    <property type="entry name" value="LONG-CHAIN-FATTY-ACID--COA LIGASE"/>
    <property type="match status" value="1"/>
</dbReference>
<keyword evidence="3" id="KW-0276">Fatty acid metabolism</keyword>
<dbReference type="InterPro" id="IPR000873">
    <property type="entry name" value="AMP-dep_synth/lig_dom"/>
</dbReference>
<evidence type="ECO:0000256" key="3">
    <source>
        <dbReference type="ARBA" id="ARBA00022832"/>
    </source>
</evidence>
<dbReference type="Proteomes" id="UP000216311">
    <property type="component" value="Unassembled WGS sequence"/>
</dbReference>
<keyword evidence="8" id="KW-1185">Reference proteome</keyword>
<keyword evidence="2 7" id="KW-0436">Ligase</keyword>
<protein>
    <recommendedName>
        <fullName evidence="5">Acyl-CoA synthetase</fullName>
    </recommendedName>
</protein>
<dbReference type="Gene3D" id="3.40.50.12780">
    <property type="entry name" value="N-terminal domain of ligase-like"/>
    <property type="match status" value="1"/>
</dbReference>
<dbReference type="CDD" id="cd05907">
    <property type="entry name" value="VL_LC_FACS_like"/>
    <property type="match status" value="1"/>
</dbReference>
<dbReference type="Pfam" id="PF23562">
    <property type="entry name" value="AMP-binding_C_3"/>
    <property type="match status" value="1"/>
</dbReference>
<dbReference type="EMBL" id="NMVQ01000023">
    <property type="protein sequence ID" value="OYO20932.1"/>
    <property type="molecule type" value="Genomic_DNA"/>
</dbReference>
<reference evidence="7 8" key="1">
    <citation type="submission" date="2017-07" db="EMBL/GenBank/DDBJ databases">
        <title>Draft whole genome sequences of clinical Proprionibacteriaceae strains.</title>
        <authorList>
            <person name="Bernier A.-M."/>
            <person name="Bernard K."/>
            <person name="Domingo M.-C."/>
        </authorList>
    </citation>
    <scope>NUCLEOTIDE SEQUENCE [LARGE SCALE GENOMIC DNA]</scope>
    <source>
        <strain evidence="7 8">NML 130396</strain>
    </source>
</reference>
<evidence type="ECO:0000256" key="5">
    <source>
        <dbReference type="ARBA" id="ARBA00032875"/>
    </source>
</evidence>
<proteinExistence type="inferred from homology"/>
<evidence type="ECO:0000256" key="1">
    <source>
        <dbReference type="ARBA" id="ARBA00006432"/>
    </source>
</evidence>
<evidence type="ECO:0000256" key="4">
    <source>
        <dbReference type="ARBA" id="ARBA00023098"/>
    </source>
</evidence>
<dbReference type="RefSeq" id="WP_094364356.1">
    <property type="nucleotide sequence ID" value="NZ_NMVQ01000023.1"/>
</dbReference>
<dbReference type="Pfam" id="PF00501">
    <property type="entry name" value="AMP-binding"/>
    <property type="match status" value="1"/>
</dbReference>
<comment type="caution">
    <text evidence="7">The sequence shown here is derived from an EMBL/GenBank/DDBJ whole genome shotgun (WGS) entry which is preliminary data.</text>
</comment>
<organism evidence="7 8">
    <name type="scientific">Enemella dayhoffiae</name>
    <dbReference type="NCBI Taxonomy" id="2016507"/>
    <lineage>
        <taxon>Bacteria</taxon>
        <taxon>Bacillati</taxon>
        <taxon>Actinomycetota</taxon>
        <taxon>Actinomycetes</taxon>
        <taxon>Propionibacteriales</taxon>
        <taxon>Propionibacteriaceae</taxon>
        <taxon>Enemella</taxon>
    </lineage>
</organism>
<dbReference type="PANTHER" id="PTHR43272:SF32">
    <property type="entry name" value="AMP-DEPENDENT SYNTHETASE_LIGASE DOMAIN-CONTAINING PROTEIN"/>
    <property type="match status" value="1"/>
</dbReference>
<evidence type="ECO:0000259" key="6">
    <source>
        <dbReference type="Pfam" id="PF00501"/>
    </source>
</evidence>
<dbReference type="GO" id="GO:0016020">
    <property type="term" value="C:membrane"/>
    <property type="evidence" value="ECO:0007669"/>
    <property type="project" value="TreeGrafter"/>
</dbReference>
<keyword evidence="4" id="KW-0443">Lipid metabolism</keyword>
<dbReference type="InterPro" id="IPR042099">
    <property type="entry name" value="ANL_N_sf"/>
</dbReference>
<dbReference type="AlphaFoldDB" id="A0A255GZS2"/>
<evidence type="ECO:0000313" key="8">
    <source>
        <dbReference type="Proteomes" id="UP000216311"/>
    </source>
</evidence>
<dbReference type="SUPFAM" id="SSF56801">
    <property type="entry name" value="Acetyl-CoA synthetase-like"/>
    <property type="match status" value="1"/>
</dbReference>
<feature type="domain" description="AMP-dependent synthetase/ligase" evidence="6">
    <location>
        <begin position="31"/>
        <end position="441"/>
    </location>
</feature>
<sequence length="620" mass="68238">MTSTRLETAEITPELEAKLADRAPSVGEMLKRRIAKDPQRTAFKYPDKDENWQDLTWQESAEIIHDLAGGLLAVGLEPEGRVALASTTRVEWILADLAVMCAGGATTTIYPTTQDSDVGYILDDSGSRVAIVEDAEQLAKVAQHQDIFDNLLAVVLIDGESTQEKVHSWKEFSELGRAYRNDHPQAIDQAIARTGPDSLSTLIYTSGTTGRPKGVRLTHDCWCYLGAGVEQLDLLNYDDLHYLWLPLSHVFGKALLTLQVQIGFPTAVDGRIDKIVDGLGAVKPTFMCGAPRIFEKVRAKVMMGAASGLKSKIARWAFSVGQQSIPYRLENRKLPAGLAAQYKVADKLVFSKLKERLGGNLRFMISGSAKLNAQVQQWFYAAGILVIEGYGMTESSAVTCVNDPRTPRLGTVGAPLPGTRLKIAEDGEVLIKGPAVMLGYHNLPEQTAESLTEDGWLHTGDIGELDEEDNLRITDRKKDLIKTSGGKYVAPQKVEGALVANCPYISQVVVHGEGRKYITALIALDPESLQGWAENHGDGSLKGLDYTALVKHPEVEAMVDHYVQTGNERLERWETVKRFKLLEHELTVDEGSVTPSLKIRRVAVEKRYAADLDSLYDKED</sequence>
<comment type="similarity">
    <text evidence="1">Belongs to the ATP-dependent AMP-binding enzyme family.</text>
</comment>
<dbReference type="OrthoDB" id="9803968at2"/>